<organism evidence="3 4">
    <name type="scientific">Kwoniella dendrophila CBS 6074</name>
    <dbReference type="NCBI Taxonomy" id="1295534"/>
    <lineage>
        <taxon>Eukaryota</taxon>
        <taxon>Fungi</taxon>
        <taxon>Dikarya</taxon>
        <taxon>Basidiomycota</taxon>
        <taxon>Agaricomycotina</taxon>
        <taxon>Tremellomycetes</taxon>
        <taxon>Tremellales</taxon>
        <taxon>Cryptococcaceae</taxon>
        <taxon>Kwoniella</taxon>
    </lineage>
</organism>
<gene>
    <name evidence="3" type="ORF">L201_001074</name>
</gene>
<dbReference type="EMBL" id="CP144098">
    <property type="protein sequence ID" value="WWC86201.1"/>
    <property type="molecule type" value="Genomic_DNA"/>
</dbReference>
<dbReference type="CDD" id="cd00229">
    <property type="entry name" value="SGNH_hydrolase"/>
    <property type="match status" value="1"/>
</dbReference>
<proteinExistence type="predicted"/>
<keyword evidence="2" id="KW-1133">Transmembrane helix</keyword>
<evidence type="ECO:0000256" key="1">
    <source>
        <dbReference type="SAM" id="MobiDB-lite"/>
    </source>
</evidence>
<keyword evidence="4" id="KW-1185">Reference proteome</keyword>
<feature type="region of interest" description="Disordered" evidence="1">
    <location>
        <begin position="344"/>
        <end position="367"/>
    </location>
</feature>
<reference evidence="3 4" key="1">
    <citation type="submission" date="2024-01" db="EMBL/GenBank/DDBJ databases">
        <title>Comparative genomics of Cryptococcus and Kwoniella reveals pathogenesis evolution and contrasting modes of karyotype evolution via chromosome fusion or intercentromeric recombination.</title>
        <authorList>
            <person name="Coelho M.A."/>
            <person name="David-Palma M."/>
            <person name="Shea T."/>
            <person name="Bowers K."/>
            <person name="McGinley-Smith S."/>
            <person name="Mohammad A.W."/>
            <person name="Gnirke A."/>
            <person name="Yurkov A.M."/>
            <person name="Nowrousian M."/>
            <person name="Sun S."/>
            <person name="Cuomo C.A."/>
            <person name="Heitman J."/>
        </authorList>
    </citation>
    <scope>NUCLEOTIDE SEQUENCE [LARGE SCALE GENOMIC DNA]</scope>
    <source>
        <strain evidence="3 4">CBS 6074</strain>
    </source>
</reference>
<dbReference type="RefSeq" id="XP_066072964.1">
    <property type="nucleotide sequence ID" value="XM_066216867.1"/>
</dbReference>
<evidence type="ECO:0000313" key="4">
    <source>
        <dbReference type="Proteomes" id="UP001355207"/>
    </source>
</evidence>
<evidence type="ECO:0008006" key="5">
    <source>
        <dbReference type="Google" id="ProtNLM"/>
    </source>
</evidence>
<name>A0AAX4JLC4_9TREE</name>
<sequence>MLREVKVGLDDSKGGRPGTLYGLSHRIWLLIIGIVGLFTLSRFMFPSSDPMSSPYSSSGGLLKPSDYLNASATDPAPFDFCPVFGPGDHIAEKRGQWGLLKSRLHVGSGARIQRVVQKAMAGLPVSISVLGGSVSACHGAGDDPVSPRCYPAKFFDWWNSIFPHPASELTNGAARRTDSAYFAYCSMHHLPDQTDLVILEFDASDPNDPEWLTHFELLVRSILVRPDQPAVIILGHFSPQIQAQNGFAGPELLHTVVAQFYDVPHISAKGLLYQDYLSDPEQARSAFFTDPVLANPAGHELIADVIISYMQSQICAGWAATMGHAFDVPYMGGPSIESSNDQAVLGSGGLKEESSISSGSESKEELEAEGGGLAAKLRAIKVPQAMLSDRPSDILKFREVEPFCVSANDLINPLPPSHFFGSGWFAYHPSKGAAQEEKHYWYAELAGSKFRVPISLKAGQVAIYYLQNPEDRPLGRAACWVDDNYAGAVELSGIADVHDTTTTLTIIDSNVAAGPHYVECNLLGKEGEKTAPFKMLGM</sequence>
<feature type="transmembrane region" description="Helical" evidence="2">
    <location>
        <begin position="27"/>
        <end position="45"/>
    </location>
</feature>
<evidence type="ECO:0000313" key="3">
    <source>
        <dbReference type="EMBL" id="WWC86201.1"/>
    </source>
</evidence>
<protein>
    <recommendedName>
        <fullName evidence="5">Capsular associated protein</fullName>
    </recommendedName>
</protein>
<dbReference type="GeneID" id="91091746"/>
<dbReference type="Proteomes" id="UP001355207">
    <property type="component" value="Chromosome 1"/>
</dbReference>
<evidence type="ECO:0000256" key="2">
    <source>
        <dbReference type="SAM" id="Phobius"/>
    </source>
</evidence>
<dbReference type="SUPFAM" id="SSF52266">
    <property type="entry name" value="SGNH hydrolase"/>
    <property type="match status" value="1"/>
</dbReference>
<keyword evidence="2" id="KW-0472">Membrane</keyword>
<dbReference type="PANTHER" id="PTHR34407">
    <property type="entry name" value="EXPRESSED PROTEIN"/>
    <property type="match status" value="1"/>
</dbReference>
<dbReference type="PANTHER" id="PTHR34407:SF1">
    <property type="entry name" value="SGNH HYDROLASE-TYPE ESTERASE DOMAIN-CONTAINING PROTEIN"/>
    <property type="match status" value="1"/>
</dbReference>
<accession>A0AAX4JLC4</accession>
<keyword evidence="2" id="KW-0812">Transmembrane</keyword>
<dbReference type="AlphaFoldDB" id="A0AAX4JLC4"/>